<evidence type="ECO:0000313" key="3">
    <source>
        <dbReference type="EMBL" id="KAJ7976426.1"/>
    </source>
</evidence>
<protein>
    <recommendedName>
        <fullName evidence="2">phosphoribosylaminoimidazolesuccinocarboxamide synthase</fullName>
        <ecNumber evidence="2">6.3.2.6</ecNumber>
    </recommendedName>
</protein>
<accession>A0AAD7Q8K8</accession>
<evidence type="ECO:0000256" key="2">
    <source>
        <dbReference type="ARBA" id="ARBA00012217"/>
    </source>
</evidence>
<dbReference type="SUPFAM" id="SSF56104">
    <property type="entry name" value="SAICAR synthase-like"/>
    <property type="match status" value="1"/>
</dbReference>
<name>A0AAD7Q8K8_QUISA</name>
<dbReference type="EC" id="6.3.2.6" evidence="2"/>
<dbReference type="KEGG" id="qsa:O6P43_006210"/>
<dbReference type="Proteomes" id="UP001163823">
    <property type="component" value="Chromosome 3"/>
</dbReference>
<dbReference type="AlphaFoldDB" id="A0AAD7Q8K8"/>
<comment type="pathway">
    <text evidence="1">Purine metabolism; IMP biosynthesis via de novo pathway; 5-amino-1-(5-phospho-D-ribosyl)imidazole-4-carboxamide from 5-amino-1-(5-phospho-D-ribosyl)imidazole-4-carboxylate: step 1/2.</text>
</comment>
<keyword evidence="4" id="KW-1185">Reference proteome</keyword>
<dbReference type="PANTHER" id="PTHR43700:SF1">
    <property type="entry name" value="PHOSPHORIBOSYLAMINOIMIDAZOLE-SUCCINOCARBOXAMIDE SYNTHASE"/>
    <property type="match status" value="1"/>
</dbReference>
<comment type="caution">
    <text evidence="3">The sequence shown here is derived from an EMBL/GenBank/DDBJ whole genome shotgun (WGS) entry which is preliminary data.</text>
</comment>
<proteinExistence type="predicted"/>
<gene>
    <name evidence="3" type="ORF">O6P43_006210</name>
</gene>
<reference evidence="3" key="1">
    <citation type="journal article" date="2023" name="Science">
        <title>Elucidation of the pathway for biosynthesis of saponin adjuvants from the soapbark tree.</title>
        <authorList>
            <person name="Reed J."/>
            <person name="Orme A."/>
            <person name="El-Demerdash A."/>
            <person name="Owen C."/>
            <person name="Martin L.B.B."/>
            <person name="Misra R.C."/>
            <person name="Kikuchi S."/>
            <person name="Rejzek M."/>
            <person name="Martin A.C."/>
            <person name="Harkess A."/>
            <person name="Leebens-Mack J."/>
            <person name="Louveau T."/>
            <person name="Stephenson M.J."/>
            <person name="Osbourn A."/>
        </authorList>
    </citation>
    <scope>NUCLEOTIDE SEQUENCE</scope>
    <source>
        <strain evidence="3">S10</strain>
    </source>
</reference>
<dbReference type="GO" id="GO:0006189">
    <property type="term" value="P:'de novo' IMP biosynthetic process"/>
    <property type="evidence" value="ECO:0007669"/>
    <property type="project" value="TreeGrafter"/>
</dbReference>
<dbReference type="GO" id="GO:0009570">
    <property type="term" value="C:chloroplast stroma"/>
    <property type="evidence" value="ECO:0007669"/>
    <property type="project" value="TreeGrafter"/>
</dbReference>
<evidence type="ECO:0000313" key="4">
    <source>
        <dbReference type="Proteomes" id="UP001163823"/>
    </source>
</evidence>
<dbReference type="GO" id="GO:0004639">
    <property type="term" value="F:phosphoribosylaminoimidazolesuccinocarboxamide synthase activity"/>
    <property type="evidence" value="ECO:0007669"/>
    <property type="project" value="UniProtKB-EC"/>
</dbReference>
<dbReference type="EMBL" id="JARAOO010000003">
    <property type="protein sequence ID" value="KAJ7976426.1"/>
    <property type="molecule type" value="Genomic_DNA"/>
</dbReference>
<dbReference type="PANTHER" id="PTHR43700">
    <property type="entry name" value="PHOSPHORIBOSYLAMINOIMIDAZOLE-SUCCINOCARBOXAMIDE SYNTHASE"/>
    <property type="match status" value="1"/>
</dbReference>
<organism evidence="3 4">
    <name type="scientific">Quillaja saponaria</name>
    <name type="common">Soap bark tree</name>
    <dbReference type="NCBI Taxonomy" id="32244"/>
    <lineage>
        <taxon>Eukaryota</taxon>
        <taxon>Viridiplantae</taxon>
        <taxon>Streptophyta</taxon>
        <taxon>Embryophyta</taxon>
        <taxon>Tracheophyta</taxon>
        <taxon>Spermatophyta</taxon>
        <taxon>Magnoliopsida</taxon>
        <taxon>eudicotyledons</taxon>
        <taxon>Gunneridae</taxon>
        <taxon>Pentapetalae</taxon>
        <taxon>rosids</taxon>
        <taxon>fabids</taxon>
        <taxon>Fabales</taxon>
        <taxon>Quillajaceae</taxon>
        <taxon>Quillaja</taxon>
    </lineage>
</organism>
<sequence>MRSHNQHKDQQQLSLVDALLKSNRKEEVIGSIRSSLSNCLIETNLNLTVPGLKSKTRAKVRDIYDSGDYLVLVTTDRQIAFDRILASNPYKGQVCLLC</sequence>
<dbReference type="Gene3D" id="3.30.200.20">
    <property type="entry name" value="Phosphorylase Kinase, domain 1"/>
    <property type="match status" value="1"/>
</dbReference>
<evidence type="ECO:0000256" key="1">
    <source>
        <dbReference type="ARBA" id="ARBA00004672"/>
    </source>
</evidence>